<sequence length="415" mass="49210">MVSNILVKCDVCEAIINLKWQVGHIDEAPVSIVCPDCLTVLKFTLYTNNEEVTIDLKSKNATPVKRTTPKYYAETSSELLTFKISNQQNIIPGYTPFIRSTQMIGLDKYAAFHESFMRAVYIHKEHNHIFERINELYLNNNIKYLSLELAKQLDIEVTDSFSNEEIIRHLYSYNINYFNTFFHNSDFEEFNSQILEKMNLMKTNRYEEFNKFLIDQCSNEVLLGNDKKLYRTISSILSNYYYFIPATFLNYLPEGEIDQIYKDYTLTTTNFLDVKDIYITVYENLIEVYQLLLMLNNILERGNHSLMPDIKIDGKEINTLAKYQKLSKAHKLKFVELNEGFNIFMPKFERKIRNAIGHENWEYIPYEHMVKYGTDEVYILEYVYNCWSMFEKIISVYKIIQDVKIQREIAINTIR</sequence>
<keyword evidence="2" id="KW-1185">Reference proteome</keyword>
<dbReference type="STRING" id="1324314.BVG16_13860"/>
<comment type="caution">
    <text evidence="1">The sequence shown here is derived from an EMBL/GenBank/DDBJ whole genome shotgun (WGS) entry which is preliminary data.</text>
</comment>
<proteinExistence type="predicted"/>
<reference evidence="1 2" key="1">
    <citation type="submission" date="2017-01" db="EMBL/GenBank/DDBJ databases">
        <title>Genome analysis of Paenibacillus selenitrireducens ES3-24.</title>
        <authorList>
            <person name="Xu D."/>
            <person name="Yao R."/>
            <person name="Zheng S."/>
        </authorList>
    </citation>
    <scope>NUCLEOTIDE SEQUENCE [LARGE SCALE GENOMIC DNA]</scope>
    <source>
        <strain evidence="1 2">ES3-24</strain>
    </source>
</reference>
<dbReference type="EMBL" id="MSZX01000005">
    <property type="protein sequence ID" value="OPA77532.1"/>
    <property type="molecule type" value="Genomic_DNA"/>
</dbReference>
<name>A0A1T2XCN4_9BACL</name>
<dbReference type="OrthoDB" id="9801392at2"/>
<protein>
    <submittedName>
        <fullName evidence="1">Uncharacterized protein</fullName>
    </submittedName>
</protein>
<dbReference type="AlphaFoldDB" id="A0A1T2XCN4"/>
<dbReference type="Proteomes" id="UP000190188">
    <property type="component" value="Unassembled WGS sequence"/>
</dbReference>
<dbReference type="RefSeq" id="WP_078499273.1">
    <property type="nucleotide sequence ID" value="NZ_MSZX01000005.1"/>
</dbReference>
<organism evidence="1 2">
    <name type="scientific">Paenibacillus selenitireducens</name>
    <dbReference type="NCBI Taxonomy" id="1324314"/>
    <lineage>
        <taxon>Bacteria</taxon>
        <taxon>Bacillati</taxon>
        <taxon>Bacillota</taxon>
        <taxon>Bacilli</taxon>
        <taxon>Bacillales</taxon>
        <taxon>Paenibacillaceae</taxon>
        <taxon>Paenibacillus</taxon>
    </lineage>
</organism>
<accession>A0A1T2XCN4</accession>
<evidence type="ECO:0000313" key="2">
    <source>
        <dbReference type="Proteomes" id="UP000190188"/>
    </source>
</evidence>
<evidence type="ECO:0000313" key="1">
    <source>
        <dbReference type="EMBL" id="OPA77532.1"/>
    </source>
</evidence>
<gene>
    <name evidence="1" type="ORF">BVG16_13860</name>
</gene>